<organism evidence="3 4">
    <name type="scientific">Pusillimonas minor</name>
    <dbReference type="NCBI Taxonomy" id="2697024"/>
    <lineage>
        <taxon>Bacteria</taxon>
        <taxon>Pseudomonadati</taxon>
        <taxon>Pseudomonadota</taxon>
        <taxon>Betaproteobacteria</taxon>
        <taxon>Burkholderiales</taxon>
        <taxon>Alcaligenaceae</taxon>
        <taxon>Pusillimonas</taxon>
    </lineage>
</organism>
<sequence length="218" mass="23560">MRTRWLLCVATLLCLITSTVIRAEPATPAPQPPGILVIGDSLSAEYGLRRGSGWVNLLSDRLAQEKFNFRVNNASISGDTTSGGKSRLPAALEQHQPGIVIIELGSNDALRGLSLDMTRDNLTDMIAMAQNAGSKVVLVGMQIPPNYGRQYTEAFKNLFTELAEAHDTALVPFLLDGIAADRQMFQPDGIHPNEDAQPVLAENVWGALKPLLAKTSVQ</sequence>
<comment type="caution">
    <text evidence="3">The sequence shown here is derived from an EMBL/GenBank/DDBJ whole genome shotgun (WGS) entry which is preliminary data.</text>
</comment>
<dbReference type="PANTHER" id="PTHR30383:SF24">
    <property type="entry name" value="THIOESTERASE 1_PROTEASE 1_LYSOPHOSPHOLIPASE L1"/>
    <property type="match status" value="1"/>
</dbReference>
<dbReference type="PANTHER" id="PTHR30383">
    <property type="entry name" value="THIOESTERASE 1/PROTEASE 1/LYSOPHOSPHOLIPASE L1"/>
    <property type="match status" value="1"/>
</dbReference>
<dbReference type="AlphaFoldDB" id="A0A842HR75"/>
<evidence type="ECO:0000256" key="1">
    <source>
        <dbReference type="SAM" id="SignalP"/>
    </source>
</evidence>
<dbReference type="InterPro" id="IPR036514">
    <property type="entry name" value="SGNH_hydro_sf"/>
</dbReference>
<reference evidence="3 4" key="1">
    <citation type="submission" date="2020-08" db="EMBL/GenBank/DDBJ databases">
        <title>Paraeoetvoesia sp. YC-7-48 draft genome sequence.</title>
        <authorList>
            <person name="Yao L."/>
        </authorList>
    </citation>
    <scope>NUCLEOTIDE SEQUENCE [LARGE SCALE GENOMIC DNA]</scope>
    <source>
        <strain evidence="4">YC-7-48</strain>
    </source>
</reference>
<protein>
    <submittedName>
        <fullName evidence="3">Arylesterase</fullName>
    </submittedName>
</protein>
<accession>A0A842HR75</accession>
<dbReference type="InterPro" id="IPR051532">
    <property type="entry name" value="Ester_Hydrolysis_Enzymes"/>
</dbReference>
<dbReference type="SUPFAM" id="SSF52266">
    <property type="entry name" value="SGNH hydrolase"/>
    <property type="match status" value="1"/>
</dbReference>
<dbReference type="Gene3D" id="3.40.50.1110">
    <property type="entry name" value="SGNH hydrolase"/>
    <property type="match status" value="1"/>
</dbReference>
<dbReference type="InterPro" id="IPR013830">
    <property type="entry name" value="SGNH_hydro"/>
</dbReference>
<keyword evidence="1" id="KW-0732">Signal</keyword>
<dbReference type="CDD" id="cd01822">
    <property type="entry name" value="Lysophospholipase_L1_like"/>
    <property type="match status" value="1"/>
</dbReference>
<dbReference type="Pfam" id="PF13472">
    <property type="entry name" value="Lipase_GDSL_2"/>
    <property type="match status" value="1"/>
</dbReference>
<keyword evidence="4" id="KW-1185">Reference proteome</keyword>
<proteinExistence type="predicted"/>
<feature type="domain" description="SGNH hydrolase-type esterase" evidence="2">
    <location>
        <begin position="37"/>
        <end position="195"/>
    </location>
</feature>
<evidence type="ECO:0000313" key="4">
    <source>
        <dbReference type="Proteomes" id="UP000545386"/>
    </source>
</evidence>
<dbReference type="EMBL" id="JACJUU010000003">
    <property type="protein sequence ID" value="MBC2769355.1"/>
    <property type="molecule type" value="Genomic_DNA"/>
</dbReference>
<dbReference type="GO" id="GO:0004622">
    <property type="term" value="F:phosphatidylcholine lysophospholipase activity"/>
    <property type="evidence" value="ECO:0007669"/>
    <property type="project" value="TreeGrafter"/>
</dbReference>
<evidence type="ECO:0000313" key="3">
    <source>
        <dbReference type="EMBL" id="MBC2769355.1"/>
    </source>
</evidence>
<gene>
    <name evidence="3" type="ORF">GTU67_05425</name>
</gene>
<feature type="signal peptide" evidence="1">
    <location>
        <begin position="1"/>
        <end position="23"/>
    </location>
</feature>
<name>A0A842HR75_9BURK</name>
<feature type="chain" id="PRO_5032784194" evidence="1">
    <location>
        <begin position="24"/>
        <end position="218"/>
    </location>
</feature>
<dbReference type="RefSeq" id="WP_185779096.1">
    <property type="nucleotide sequence ID" value="NZ_JACJUU010000003.1"/>
</dbReference>
<evidence type="ECO:0000259" key="2">
    <source>
        <dbReference type="Pfam" id="PF13472"/>
    </source>
</evidence>
<dbReference type="Proteomes" id="UP000545386">
    <property type="component" value="Unassembled WGS sequence"/>
</dbReference>